<gene>
    <name evidence="2" type="ORF">K1Y72_08695</name>
</gene>
<dbReference type="Proteomes" id="UP000774570">
    <property type="component" value="Unassembled WGS sequence"/>
</dbReference>
<keyword evidence="3" id="KW-1185">Reference proteome</keyword>
<sequence>MAVAFTLWFLGVLLAAGVTALVWKVLRDRGLREGWSKERTDRQMRSLRTMLVALISFPTVLMLIGLLLI</sequence>
<keyword evidence="1" id="KW-1133">Transmembrane helix</keyword>
<evidence type="ECO:0008006" key="4">
    <source>
        <dbReference type="Google" id="ProtNLM"/>
    </source>
</evidence>
<keyword evidence="1" id="KW-0472">Membrane</keyword>
<evidence type="ECO:0000313" key="2">
    <source>
        <dbReference type="EMBL" id="MBW8482438.1"/>
    </source>
</evidence>
<keyword evidence="1" id="KW-0812">Transmembrane</keyword>
<evidence type="ECO:0000256" key="1">
    <source>
        <dbReference type="SAM" id="Phobius"/>
    </source>
</evidence>
<dbReference type="EMBL" id="JAIBOA010000004">
    <property type="protein sequence ID" value="MBW8482438.1"/>
    <property type="molecule type" value="Genomic_DNA"/>
</dbReference>
<name>A0ABS7FSE8_9ACTN</name>
<evidence type="ECO:0000313" key="3">
    <source>
        <dbReference type="Proteomes" id="UP000774570"/>
    </source>
</evidence>
<accession>A0ABS7FSE8</accession>
<comment type="caution">
    <text evidence="2">The sequence shown here is derived from an EMBL/GenBank/DDBJ whole genome shotgun (WGS) entry which is preliminary data.</text>
</comment>
<dbReference type="RefSeq" id="WP_220164955.1">
    <property type="nucleotide sequence ID" value="NZ_JAIBOA010000004.1"/>
</dbReference>
<reference evidence="2 3" key="1">
    <citation type="submission" date="2021-07" db="EMBL/GenBank/DDBJ databases">
        <title>Actinomadura sp. PM05-2 isolated from lichen.</title>
        <authorList>
            <person name="Somphong A."/>
            <person name="Phongsopitanun W."/>
            <person name="Tanasupawat S."/>
            <person name="Peongsungnone V."/>
        </authorList>
    </citation>
    <scope>NUCLEOTIDE SEQUENCE [LARGE SCALE GENOMIC DNA]</scope>
    <source>
        <strain evidence="2 3">PM05-2</strain>
    </source>
</reference>
<feature type="transmembrane region" description="Helical" evidence="1">
    <location>
        <begin position="47"/>
        <end position="68"/>
    </location>
</feature>
<protein>
    <recommendedName>
        <fullName evidence="4">HIG1 domain-containing protein</fullName>
    </recommendedName>
</protein>
<proteinExistence type="predicted"/>
<feature type="transmembrane region" description="Helical" evidence="1">
    <location>
        <begin position="6"/>
        <end position="26"/>
    </location>
</feature>
<organism evidence="2 3">
    <name type="scientific">Actinomadura parmotrematis</name>
    <dbReference type="NCBI Taxonomy" id="2864039"/>
    <lineage>
        <taxon>Bacteria</taxon>
        <taxon>Bacillati</taxon>
        <taxon>Actinomycetota</taxon>
        <taxon>Actinomycetes</taxon>
        <taxon>Streptosporangiales</taxon>
        <taxon>Thermomonosporaceae</taxon>
        <taxon>Actinomadura</taxon>
    </lineage>
</organism>